<dbReference type="InterPro" id="IPR000182">
    <property type="entry name" value="GNAT_dom"/>
</dbReference>
<keyword evidence="2" id="KW-0808">Transferase</keyword>
<dbReference type="SUPFAM" id="SSF55729">
    <property type="entry name" value="Acyl-CoA N-acyltransferases (Nat)"/>
    <property type="match status" value="1"/>
</dbReference>
<keyword evidence="3" id="KW-0012">Acyltransferase</keyword>
<dbReference type="Proteomes" id="UP000799776">
    <property type="component" value="Unassembled WGS sequence"/>
</dbReference>
<dbReference type="Pfam" id="PF13302">
    <property type="entry name" value="Acetyltransf_3"/>
    <property type="match status" value="1"/>
</dbReference>
<feature type="domain" description="N-acetyltransferase" evidence="4">
    <location>
        <begin position="43"/>
        <end position="224"/>
    </location>
</feature>
<evidence type="ECO:0000313" key="5">
    <source>
        <dbReference type="EMBL" id="KAF2090844.1"/>
    </source>
</evidence>
<dbReference type="InterPro" id="IPR039135">
    <property type="entry name" value="NAT9-like"/>
</dbReference>
<proteinExistence type="inferred from homology"/>
<dbReference type="Gene3D" id="3.40.630.30">
    <property type="match status" value="1"/>
</dbReference>
<accession>A0A9P4I1J5</accession>
<dbReference type="EMBL" id="ML978712">
    <property type="protein sequence ID" value="KAF2090844.1"/>
    <property type="molecule type" value="Genomic_DNA"/>
</dbReference>
<evidence type="ECO:0000256" key="3">
    <source>
        <dbReference type="ARBA" id="ARBA00023315"/>
    </source>
</evidence>
<evidence type="ECO:0000256" key="1">
    <source>
        <dbReference type="ARBA" id="ARBA00009342"/>
    </source>
</evidence>
<dbReference type="PANTHER" id="PTHR13256:SF16">
    <property type="entry name" value="ALPHA_BETA-TUBULIN-N-ACETYLTRANSFERASE 9"/>
    <property type="match status" value="1"/>
</dbReference>
<keyword evidence="6" id="KW-1185">Reference proteome</keyword>
<evidence type="ECO:0000259" key="4">
    <source>
        <dbReference type="PROSITE" id="PS51186"/>
    </source>
</evidence>
<dbReference type="OrthoDB" id="5043642at2759"/>
<evidence type="ECO:0000256" key="2">
    <source>
        <dbReference type="ARBA" id="ARBA00022679"/>
    </source>
</evidence>
<gene>
    <name evidence="5" type="ORF">K490DRAFT_62171</name>
</gene>
<dbReference type="PROSITE" id="PS51186">
    <property type="entry name" value="GNAT"/>
    <property type="match status" value="1"/>
</dbReference>
<evidence type="ECO:0000313" key="6">
    <source>
        <dbReference type="Proteomes" id="UP000799776"/>
    </source>
</evidence>
<dbReference type="InterPro" id="IPR016181">
    <property type="entry name" value="Acyl_CoA_acyltransferase"/>
</dbReference>
<dbReference type="PANTHER" id="PTHR13256">
    <property type="entry name" value="N-ACETYLTRANSFERASE 9"/>
    <property type="match status" value="1"/>
</dbReference>
<reference evidence="5" key="1">
    <citation type="journal article" date="2020" name="Stud. Mycol.">
        <title>101 Dothideomycetes genomes: a test case for predicting lifestyles and emergence of pathogens.</title>
        <authorList>
            <person name="Haridas S."/>
            <person name="Albert R."/>
            <person name="Binder M."/>
            <person name="Bloem J."/>
            <person name="Labutti K."/>
            <person name="Salamov A."/>
            <person name="Andreopoulos B."/>
            <person name="Baker S."/>
            <person name="Barry K."/>
            <person name="Bills G."/>
            <person name="Bluhm B."/>
            <person name="Cannon C."/>
            <person name="Castanera R."/>
            <person name="Culley D."/>
            <person name="Daum C."/>
            <person name="Ezra D."/>
            <person name="Gonzalez J."/>
            <person name="Henrissat B."/>
            <person name="Kuo A."/>
            <person name="Liang C."/>
            <person name="Lipzen A."/>
            <person name="Lutzoni F."/>
            <person name="Magnuson J."/>
            <person name="Mondo S."/>
            <person name="Nolan M."/>
            <person name="Ohm R."/>
            <person name="Pangilinan J."/>
            <person name="Park H.-J."/>
            <person name="Ramirez L."/>
            <person name="Alfaro M."/>
            <person name="Sun H."/>
            <person name="Tritt A."/>
            <person name="Yoshinaga Y."/>
            <person name="Zwiers L.-H."/>
            <person name="Turgeon B."/>
            <person name="Goodwin S."/>
            <person name="Spatafora J."/>
            <person name="Crous P."/>
            <person name="Grigoriev I."/>
        </authorList>
    </citation>
    <scope>NUCLEOTIDE SEQUENCE</scope>
    <source>
        <strain evidence="5">CBS 121410</strain>
    </source>
</reference>
<dbReference type="AlphaFoldDB" id="A0A9P4I1J5"/>
<sequence>MLINEHTALLSPKALLVPYSTHHVPAYHIWMQDAELQQLTASEPLTLDEEYDMQRSWRQDGDKLTFIACLPPTTTQAAEAGPSNRSSIIATHDDAPANMIGDVNLFLCEDDEQDEGAADADAAEPVPLVGEVEIMIADRAARARGHGRAVLATFLDYVLRNVSAIAAEYSRQDGRVRGCSISFLRVKIGAENARSIRLFESVGFGKVSETPNYFGEIEMRWYFREGGRMAEGQRFVELPYVLP</sequence>
<protein>
    <recommendedName>
        <fullName evidence="4">N-acetyltransferase domain-containing protein</fullName>
    </recommendedName>
</protein>
<organism evidence="5 6">
    <name type="scientific">Saccharata proteae CBS 121410</name>
    <dbReference type="NCBI Taxonomy" id="1314787"/>
    <lineage>
        <taxon>Eukaryota</taxon>
        <taxon>Fungi</taxon>
        <taxon>Dikarya</taxon>
        <taxon>Ascomycota</taxon>
        <taxon>Pezizomycotina</taxon>
        <taxon>Dothideomycetes</taxon>
        <taxon>Dothideomycetes incertae sedis</taxon>
        <taxon>Botryosphaeriales</taxon>
        <taxon>Saccharataceae</taxon>
        <taxon>Saccharata</taxon>
    </lineage>
</organism>
<comment type="similarity">
    <text evidence="1">Belongs to the acetyltransferase family. GNAT subfamily.</text>
</comment>
<dbReference type="GO" id="GO:0008080">
    <property type="term" value="F:N-acetyltransferase activity"/>
    <property type="evidence" value="ECO:0007669"/>
    <property type="project" value="InterPro"/>
</dbReference>
<comment type="caution">
    <text evidence="5">The sequence shown here is derived from an EMBL/GenBank/DDBJ whole genome shotgun (WGS) entry which is preliminary data.</text>
</comment>
<name>A0A9P4I1J5_9PEZI</name>